<evidence type="ECO:0000313" key="2">
    <source>
        <dbReference type="Proteomes" id="UP001150581"/>
    </source>
</evidence>
<name>A0ACC1HZK7_9FUNG</name>
<sequence>MPASHLGLLSDAAACAKKMRSLSIRTANGHCVSILNDDHNNDINTGPSSTVNSSRCSSIGARSVRYSQQSLPDMTPDRSPFFPHLAYTPFTHPSTPQMSPARLPSMSALIQAVNMSGYSDKTPTRPSFSQVCSHDHAVKNQPMPSLPIITCPQIVLRPSSSKRRYVCSHSDCGKAFTTSGHLSRHYRIHTGEKNYQCLYPGCCSRFSRQDNMMQHYRTHLSPRSRRTRGSI</sequence>
<gene>
    <name evidence="1" type="primary">NRG1_4</name>
    <name evidence="1" type="ORF">LPJ66_011562</name>
</gene>
<comment type="caution">
    <text evidence="1">The sequence shown here is derived from an EMBL/GenBank/DDBJ whole genome shotgun (WGS) entry which is preliminary data.</text>
</comment>
<dbReference type="EMBL" id="JANBPG010003599">
    <property type="protein sequence ID" value="KAJ1880101.1"/>
    <property type="molecule type" value="Genomic_DNA"/>
</dbReference>
<evidence type="ECO:0000313" key="1">
    <source>
        <dbReference type="EMBL" id="KAJ1880101.1"/>
    </source>
</evidence>
<protein>
    <submittedName>
        <fullName evidence="1">Transcriptional repressor</fullName>
    </submittedName>
</protein>
<feature type="non-terminal residue" evidence="1">
    <location>
        <position position="231"/>
    </location>
</feature>
<organism evidence="1 2">
    <name type="scientific">Kickxella alabastrina</name>
    <dbReference type="NCBI Taxonomy" id="61397"/>
    <lineage>
        <taxon>Eukaryota</taxon>
        <taxon>Fungi</taxon>
        <taxon>Fungi incertae sedis</taxon>
        <taxon>Zoopagomycota</taxon>
        <taxon>Kickxellomycotina</taxon>
        <taxon>Kickxellomycetes</taxon>
        <taxon>Kickxellales</taxon>
        <taxon>Kickxellaceae</taxon>
        <taxon>Kickxella</taxon>
    </lineage>
</organism>
<keyword evidence="2" id="KW-1185">Reference proteome</keyword>
<proteinExistence type="predicted"/>
<dbReference type="Proteomes" id="UP001150581">
    <property type="component" value="Unassembled WGS sequence"/>
</dbReference>
<accession>A0ACC1HZK7</accession>
<reference evidence="1" key="1">
    <citation type="submission" date="2022-07" db="EMBL/GenBank/DDBJ databases">
        <title>Phylogenomic reconstructions and comparative analyses of Kickxellomycotina fungi.</title>
        <authorList>
            <person name="Reynolds N.K."/>
            <person name="Stajich J.E."/>
            <person name="Barry K."/>
            <person name="Grigoriev I.V."/>
            <person name="Crous P."/>
            <person name="Smith M.E."/>
        </authorList>
    </citation>
    <scope>NUCLEOTIDE SEQUENCE</scope>
    <source>
        <strain evidence="1">Benny 63K</strain>
    </source>
</reference>